<feature type="binding site" evidence="10 12">
    <location>
        <begin position="133"/>
        <end position="134"/>
    </location>
    <ligand>
        <name>L-glutamine</name>
        <dbReference type="ChEBI" id="CHEBI:58359"/>
    </ligand>
</feature>
<evidence type="ECO:0000256" key="4">
    <source>
        <dbReference type="ARBA" id="ARBA00022962"/>
    </source>
</evidence>
<dbReference type="PROSITE" id="PS51130">
    <property type="entry name" value="PDXT_SNO_2"/>
    <property type="match status" value="1"/>
</dbReference>
<dbReference type="Gene3D" id="3.40.50.880">
    <property type="match status" value="1"/>
</dbReference>
<feature type="active site" description="Charge relay system" evidence="10 11">
    <location>
        <position position="169"/>
    </location>
</feature>
<dbReference type="UniPathway" id="UPA00245"/>
<dbReference type="GO" id="GO:0005829">
    <property type="term" value="C:cytosol"/>
    <property type="evidence" value="ECO:0007669"/>
    <property type="project" value="TreeGrafter"/>
</dbReference>
<feature type="binding site" evidence="10 12">
    <location>
        <begin position="47"/>
        <end position="49"/>
    </location>
    <ligand>
        <name>L-glutamine</name>
        <dbReference type="ChEBI" id="CHEBI:58359"/>
    </ligand>
</feature>
<reference evidence="13 14" key="1">
    <citation type="submission" date="2019-08" db="EMBL/GenBank/DDBJ databases">
        <title>In-depth cultivation of the pig gut microbiome towards novel bacterial diversity and tailored functional studies.</title>
        <authorList>
            <person name="Wylensek D."/>
            <person name="Hitch T.C.A."/>
            <person name="Clavel T."/>
        </authorList>
    </citation>
    <scope>NUCLEOTIDE SEQUENCE [LARGE SCALE GENOMIC DNA]</scope>
    <source>
        <strain evidence="13 14">WCA-389-WT-23D1</strain>
    </source>
</reference>
<dbReference type="PIRSF" id="PIRSF005639">
    <property type="entry name" value="Glut_amidoT_SNO"/>
    <property type="match status" value="1"/>
</dbReference>
<evidence type="ECO:0000256" key="1">
    <source>
        <dbReference type="ARBA" id="ARBA00008345"/>
    </source>
</evidence>
<dbReference type="Proteomes" id="UP000429958">
    <property type="component" value="Unassembled WGS sequence"/>
</dbReference>
<dbReference type="GO" id="GO:0008614">
    <property type="term" value="P:pyridoxine metabolic process"/>
    <property type="evidence" value="ECO:0007669"/>
    <property type="project" value="TreeGrafter"/>
</dbReference>
<proteinExistence type="inferred from homology"/>
<comment type="catalytic activity">
    <reaction evidence="7 10">
        <text>L-glutamine + H2O = L-glutamate + NH4(+)</text>
        <dbReference type="Rhea" id="RHEA:15889"/>
        <dbReference type="ChEBI" id="CHEBI:15377"/>
        <dbReference type="ChEBI" id="CHEBI:28938"/>
        <dbReference type="ChEBI" id="CHEBI:29985"/>
        <dbReference type="ChEBI" id="CHEBI:58359"/>
        <dbReference type="EC" id="3.5.1.2"/>
    </reaction>
</comment>
<organism evidence="13 14">
    <name type="scientific">Clostridium porci</name>
    <dbReference type="NCBI Taxonomy" id="2605778"/>
    <lineage>
        <taxon>Bacteria</taxon>
        <taxon>Bacillati</taxon>
        <taxon>Bacillota</taxon>
        <taxon>Clostridia</taxon>
        <taxon>Eubacteriales</taxon>
        <taxon>Clostridiaceae</taxon>
        <taxon>Clostridium</taxon>
    </lineage>
</organism>
<dbReference type="InterPro" id="IPR029062">
    <property type="entry name" value="Class_I_gatase-like"/>
</dbReference>
<keyword evidence="4 10" id="KW-0315">Glutamine amidotransferase</keyword>
<dbReference type="CDD" id="cd01749">
    <property type="entry name" value="GATase1_PB"/>
    <property type="match status" value="1"/>
</dbReference>
<evidence type="ECO:0000256" key="12">
    <source>
        <dbReference type="PIRSR" id="PIRSR005639-2"/>
    </source>
</evidence>
<dbReference type="AlphaFoldDB" id="A0A7X2NNH0"/>
<feature type="binding site" evidence="10 12">
    <location>
        <position position="106"/>
    </location>
    <ligand>
        <name>L-glutamine</name>
        <dbReference type="ChEBI" id="CHEBI:58359"/>
    </ligand>
</feature>
<keyword evidence="3 10" id="KW-0663">Pyridoxal phosphate</keyword>
<evidence type="ECO:0000256" key="6">
    <source>
        <dbReference type="ARBA" id="ARBA00047992"/>
    </source>
</evidence>
<dbReference type="InterPro" id="IPR002161">
    <property type="entry name" value="PdxT/SNO"/>
</dbReference>
<evidence type="ECO:0000256" key="10">
    <source>
        <dbReference type="HAMAP-Rule" id="MF_01615"/>
    </source>
</evidence>
<evidence type="ECO:0000256" key="5">
    <source>
        <dbReference type="ARBA" id="ARBA00023239"/>
    </source>
</evidence>
<comment type="caution">
    <text evidence="13">The sequence shown here is derived from an EMBL/GenBank/DDBJ whole genome shotgun (WGS) entry which is preliminary data.</text>
</comment>
<sequence>MMIGVLALQGAFAEHEKVLDKLGAGWREIRKESDLRQPIKGLILPGGESTVQGKLLLELGLMEPIRHLLEKGMPVLGTCAGLILLAEKQTERDTAYLGTLPVTVRRNGYGRQLGSFTTRCLYEGIGEIPMTFIRAPYIEKAGKGVRITAVADGRIVGVEYENQIAISFHPELDDDLSVHKRFLQLVQGTDPSF</sequence>
<dbReference type="RefSeq" id="WP_178257924.1">
    <property type="nucleotide sequence ID" value="NZ_DBEWUL010000213.1"/>
</dbReference>
<evidence type="ECO:0000256" key="11">
    <source>
        <dbReference type="PIRSR" id="PIRSR005639-1"/>
    </source>
</evidence>
<dbReference type="EC" id="4.3.3.6" evidence="10"/>
<dbReference type="HAMAP" id="MF_01615">
    <property type="entry name" value="PdxT"/>
    <property type="match status" value="1"/>
</dbReference>
<dbReference type="PANTHER" id="PTHR31559">
    <property type="entry name" value="PYRIDOXAL 5'-PHOSPHATE SYNTHASE SUBUNIT SNO"/>
    <property type="match status" value="1"/>
</dbReference>
<dbReference type="Pfam" id="PF01174">
    <property type="entry name" value="SNO"/>
    <property type="match status" value="1"/>
</dbReference>
<comment type="catalytic activity">
    <reaction evidence="6 10">
        <text>aldehydo-D-ribose 5-phosphate + D-glyceraldehyde 3-phosphate + L-glutamine = pyridoxal 5'-phosphate + L-glutamate + phosphate + 3 H2O + H(+)</text>
        <dbReference type="Rhea" id="RHEA:31507"/>
        <dbReference type="ChEBI" id="CHEBI:15377"/>
        <dbReference type="ChEBI" id="CHEBI:15378"/>
        <dbReference type="ChEBI" id="CHEBI:29985"/>
        <dbReference type="ChEBI" id="CHEBI:43474"/>
        <dbReference type="ChEBI" id="CHEBI:58273"/>
        <dbReference type="ChEBI" id="CHEBI:58359"/>
        <dbReference type="ChEBI" id="CHEBI:59776"/>
        <dbReference type="ChEBI" id="CHEBI:597326"/>
        <dbReference type="EC" id="4.3.3.6"/>
    </reaction>
</comment>
<dbReference type="GO" id="GO:0036381">
    <property type="term" value="F:pyridoxal 5'-phosphate synthase (glutamine hydrolysing) activity"/>
    <property type="evidence" value="ECO:0007669"/>
    <property type="project" value="UniProtKB-UniRule"/>
</dbReference>
<dbReference type="PROSITE" id="PS01236">
    <property type="entry name" value="PDXT_SNO_1"/>
    <property type="match status" value="1"/>
</dbReference>
<accession>A0A7X2NNH0</accession>
<dbReference type="GO" id="GO:1903600">
    <property type="term" value="C:glutaminase complex"/>
    <property type="evidence" value="ECO:0007669"/>
    <property type="project" value="TreeGrafter"/>
</dbReference>
<evidence type="ECO:0000256" key="2">
    <source>
        <dbReference type="ARBA" id="ARBA00022801"/>
    </source>
</evidence>
<comment type="similarity">
    <text evidence="1 10">Belongs to the glutaminase PdxT/SNO family.</text>
</comment>
<feature type="active site" description="Charge relay system" evidence="10 11">
    <location>
        <position position="171"/>
    </location>
</feature>
<name>A0A7X2NNH0_9CLOT</name>
<dbReference type="FunFam" id="3.40.50.880:FF:000010">
    <property type="entry name" value="uncharacterized protein LOC100176842 isoform X2"/>
    <property type="match status" value="1"/>
</dbReference>
<dbReference type="SUPFAM" id="SSF52317">
    <property type="entry name" value="Class I glutamine amidotransferase-like"/>
    <property type="match status" value="1"/>
</dbReference>
<dbReference type="EMBL" id="VUMD01000018">
    <property type="protein sequence ID" value="MSS38130.1"/>
    <property type="molecule type" value="Genomic_DNA"/>
</dbReference>
<dbReference type="PROSITE" id="PS51273">
    <property type="entry name" value="GATASE_TYPE_1"/>
    <property type="match status" value="1"/>
</dbReference>
<keyword evidence="5 10" id="KW-0456">Lyase</keyword>
<protein>
    <recommendedName>
        <fullName evidence="10">Pyridoxal 5'-phosphate synthase subunit PdxT</fullName>
        <ecNumber evidence="10">4.3.3.6</ecNumber>
    </recommendedName>
    <alternativeName>
        <fullName evidence="10">Pdx2</fullName>
    </alternativeName>
    <alternativeName>
        <fullName evidence="10">Pyridoxal 5'-phosphate synthase glutaminase subunit</fullName>
        <ecNumber evidence="10">3.5.1.2</ecNumber>
    </alternativeName>
</protein>
<evidence type="ECO:0000256" key="3">
    <source>
        <dbReference type="ARBA" id="ARBA00022898"/>
    </source>
</evidence>
<dbReference type="InterPro" id="IPR021196">
    <property type="entry name" value="PdxT/SNO_CS"/>
</dbReference>
<evidence type="ECO:0000256" key="7">
    <source>
        <dbReference type="ARBA" id="ARBA00049534"/>
    </source>
</evidence>
<feature type="active site" description="Nucleophile" evidence="10 11">
    <location>
        <position position="79"/>
    </location>
</feature>
<evidence type="ECO:0000313" key="14">
    <source>
        <dbReference type="Proteomes" id="UP000429958"/>
    </source>
</evidence>
<dbReference type="NCBIfam" id="TIGR03800">
    <property type="entry name" value="PLP_synth_Pdx2"/>
    <property type="match status" value="1"/>
</dbReference>
<dbReference type="GO" id="GO:0004359">
    <property type="term" value="F:glutaminase activity"/>
    <property type="evidence" value="ECO:0007669"/>
    <property type="project" value="UniProtKB-UniRule"/>
</dbReference>
<evidence type="ECO:0000256" key="8">
    <source>
        <dbReference type="ARBA" id="ARBA00054599"/>
    </source>
</evidence>
<dbReference type="EC" id="3.5.1.2" evidence="10"/>
<comment type="function">
    <text evidence="8 10">Catalyzes the hydrolysis of glutamine to glutamate and ammonia as part of the biosynthesis of pyridoxal 5'-phosphate. The resulting ammonia molecule is channeled to the active site of PdxS.</text>
</comment>
<comment type="pathway">
    <text evidence="10">Cofactor biosynthesis; pyridoxal 5'-phosphate biosynthesis.</text>
</comment>
<dbReference type="PANTHER" id="PTHR31559:SF0">
    <property type="entry name" value="PYRIDOXAL 5'-PHOSPHATE SYNTHASE SUBUNIT SNO1-RELATED"/>
    <property type="match status" value="1"/>
</dbReference>
<dbReference type="GO" id="GO:0006543">
    <property type="term" value="P:L-glutamine catabolic process"/>
    <property type="evidence" value="ECO:0007669"/>
    <property type="project" value="UniProtKB-UniRule"/>
</dbReference>
<keyword evidence="2 10" id="KW-0378">Hydrolase</keyword>
<keyword evidence="14" id="KW-1185">Reference proteome</keyword>
<comment type="subunit">
    <text evidence="9 10">In the presence of PdxS, forms a dodecamer of heterodimers. Only shows activity in the heterodimer.</text>
</comment>
<gene>
    <name evidence="10 13" type="primary">pdxT</name>
    <name evidence="13" type="ORF">FYJ39_16700</name>
</gene>
<evidence type="ECO:0000256" key="9">
    <source>
        <dbReference type="ARBA" id="ARBA00064749"/>
    </source>
</evidence>
<evidence type="ECO:0000313" key="13">
    <source>
        <dbReference type="EMBL" id="MSS38130.1"/>
    </source>
</evidence>
<dbReference type="GO" id="GO:0042823">
    <property type="term" value="P:pyridoxal phosphate biosynthetic process"/>
    <property type="evidence" value="ECO:0007669"/>
    <property type="project" value="UniProtKB-UniRule"/>
</dbReference>